<name>A0A9P0BCT1_BRAAE</name>
<organism evidence="1 2">
    <name type="scientific">Brassicogethes aeneus</name>
    <name type="common">Rape pollen beetle</name>
    <name type="synonym">Meligethes aeneus</name>
    <dbReference type="NCBI Taxonomy" id="1431903"/>
    <lineage>
        <taxon>Eukaryota</taxon>
        <taxon>Metazoa</taxon>
        <taxon>Ecdysozoa</taxon>
        <taxon>Arthropoda</taxon>
        <taxon>Hexapoda</taxon>
        <taxon>Insecta</taxon>
        <taxon>Pterygota</taxon>
        <taxon>Neoptera</taxon>
        <taxon>Endopterygota</taxon>
        <taxon>Coleoptera</taxon>
        <taxon>Polyphaga</taxon>
        <taxon>Cucujiformia</taxon>
        <taxon>Nitidulidae</taxon>
        <taxon>Meligethinae</taxon>
        <taxon>Brassicogethes</taxon>
    </lineage>
</organism>
<dbReference type="AlphaFoldDB" id="A0A9P0BCT1"/>
<evidence type="ECO:0000313" key="1">
    <source>
        <dbReference type="EMBL" id="CAH0560641.1"/>
    </source>
</evidence>
<dbReference type="EMBL" id="OV121138">
    <property type="protein sequence ID" value="CAH0560641.1"/>
    <property type="molecule type" value="Genomic_DNA"/>
</dbReference>
<sequence length="176" mass="20632">MCTNCFKKLIEKKKSIDIDVDIIEDEFINNDYEELNDNTFIPIHKLKKNIEDVCFSLKLEGLPKKMKHETRNSWIKQKVLEVLKAFEKVCIKAFNLNDSVEKENLENLDQDYLNLSAELKKKISTVDYKNKVNLLSLAPVSWSRERTAKEFNISVSTVKTARHAKKKSRNLTLRRK</sequence>
<evidence type="ECO:0000313" key="2">
    <source>
        <dbReference type="Proteomes" id="UP001154078"/>
    </source>
</evidence>
<keyword evidence="2" id="KW-1185">Reference proteome</keyword>
<gene>
    <name evidence="1" type="ORF">MELIAE_LOCUS10368</name>
</gene>
<protein>
    <submittedName>
        <fullName evidence="1">Uncharacterized protein</fullName>
    </submittedName>
</protein>
<accession>A0A9P0BCT1</accession>
<proteinExistence type="predicted"/>
<dbReference type="Proteomes" id="UP001154078">
    <property type="component" value="Chromosome 7"/>
</dbReference>
<reference evidence="1" key="1">
    <citation type="submission" date="2021-12" db="EMBL/GenBank/DDBJ databases">
        <authorList>
            <person name="King R."/>
        </authorList>
    </citation>
    <scope>NUCLEOTIDE SEQUENCE</scope>
</reference>